<sequence length="232" mass="24503">MKEKILAYVKDNCLFVSVIAVLMVIFCFFLWMTYCAGNSMEAETSYTDVTALSTSSSSKQSSQSLSEASSQSKTEGSEKDESKVTVDVKGAVANPGVYTLKASARVTDAIKAAGGMTEDADAKSVNLAASLSDEEVVYVATKDENLSVLGQSGTGQVSDKGGQTSAKDGKINLNTATSEELQTISGIGAKRAEDIIAYRESHGGFQSIDDLKNVSGIGEKTLDKIRESLYVA</sequence>
<accession>A0AAP3Q627</accession>
<dbReference type="InterPro" id="IPR004509">
    <property type="entry name" value="Competence_ComEA_HhH"/>
</dbReference>
<feature type="transmembrane region" description="Helical" evidence="2">
    <location>
        <begin position="12"/>
        <end position="34"/>
    </location>
</feature>
<dbReference type="EMBL" id="CP040804">
    <property type="protein sequence ID" value="QEM32150.1"/>
    <property type="molecule type" value="Genomic_DNA"/>
</dbReference>
<feature type="region of interest" description="Disordered" evidence="1">
    <location>
        <begin position="60"/>
        <end position="84"/>
    </location>
</feature>
<dbReference type="GO" id="GO:0015628">
    <property type="term" value="P:protein secretion by the type II secretion system"/>
    <property type="evidence" value="ECO:0007669"/>
    <property type="project" value="TreeGrafter"/>
</dbReference>
<feature type="domain" description="Helix-hairpin-helix DNA-binding motif class 1" evidence="3">
    <location>
        <begin position="209"/>
        <end position="228"/>
    </location>
</feature>
<dbReference type="EMBL" id="RJNF01000011">
    <property type="protein sequence ID" value="RSI57939.1"/>
    <property type="molecule type" value="Genomic_DNA"/>
</dbReference>
<dbReference type="InterPro" id="IPR003583">
    <property type="entry name" value="Hlx-hairpin-Hlx_DNA-bd_motif"/>
</dbReference>
<dbReference type="InterPro" id="IPR010994">
    <property type="entry name" value="RuvA_2-like"/>
</dbReference>
<dbReference type="GO" id="GO:0015627">
    <property type="term" value="C:type II protein secretion system complex"/>
    <property type="evidence" value="ECO:0007669"/>
    <property type="project" value="TreeGrafter"/>
</dbReference>
<dbReference type="Proteomes" id="UP000322622">
    <property type="component" value="Chromosome"/>
</dbReference>
<dbReference type="GO" id="GO:0006281">
    <property type="term" value="P:DNA repair"/>
    <property type="evidence" value="ECO:0007669"/>
    <property type="project" value="InterPro"/>
</dbReference>
<feature type="compositionally biased region" description="Basic and acidic residues" evidence="1">
    <location>
        <begin position="75"/>
        <end position="84"/>
    </location>
</feature>
<dbReference type="NCBIfam" id="TIGR00426">
    <property type="entry name" value="competence protein ComEA helix-hairpin-helix repeat region"/>
    <property type="match status" value="1"/>
</dbReference>
<dbReference type="InterPro" id="IPR019554">
    <property type="entry name" value="Soluble_ligand-bd"/>
</dbReference>
<evidence type="ECO:0000259" key="3">
    <source>
        <dbReference type="SMART" id="SM00278"/>
    </source>
</evidence>
<dbReference type="Gene3D" id="3.10.560.10">
    <property type="entry name" value="Outer membrane lipoprotein wza domain like"/>
    <property type="match status" value="1"/>
</dbReference>
<protein>
    <submittedName>
        <fullName evidence="5">ComE operon protein 1</fullName>
    </submittedName>
    <submittedName>
        <fullName evidence="4">ComEA family DNA-binding protein</fullName>
    </submittedName>
</protein>
<feature type="compositionally biased region" description="Low complexity" evidence="1">
    <location>
        <begin position="60"/>
        <end position="74"/>
    </location>
</feature>
<dbReference type="Pfam" id="PF10531">
    <property type="entry name" value="SLBB"/>
    <property type="match status" value="1"/>
</dbReference>
<dbReference type="RefSeq" id="WP_013991034.1">
    <property type="nucleotide sequence ID" value="NZ_AP031488.1"/>
</dbReference>
<dbReference type="PANTHER" id="PTHR21180:SF32">
    <property type="entry name" value="ENDONUCLEASE_EXONUCLEASE_PHOSPHATASE FAMILY DOMAIN-CONTAINING PROTEIN 1"/>
    <property type="match status" value="1"/>
</dbReference>
<evidence type="ECO:0000313" key="5">
    <source>
        <dbReference type="EMBL" id="RSI57939.1"/>
    </source>
</evidence>
<dbReference type="InterPro" id="IPR051675">
    <property type="entry name" value="Endo/Exo/Phosphatase_dom_1"/>
</dbReference>
<evidence type="ECO:0000256" key="2">
    <source>
        <dbReference type="SAM" id="Phobius"/>
    </source>
</evidence>
<reference evidence="5 6" key="1">
    <citation type="submission" date="2018-11" db="EMBL/GenBank/DDBJ databases">
        <title>Species Designations Belie Phenotypic and Genotypic Heterogeneity in Oral Streptococci.</title>
        <authorList>
            <person name="Velsko I."/>
        </authorList>
    </citation>
    <scope>NUCLEOTIDE SEQUENCE [LARGE SCALE GENOMIC DNA]</scope>
    <source>
        <strain evidence="5 6">BCC42</strain>
    </source>
</reference>
<dbReference type="Proteomes" id="UP000273998">
    <property type="component" value="Unassembled WGS sequence"/>
</dbReference>
<keyword evidence="4" id="KW-0238">DNA-binding</keyword>
<name>A0AAP3Q627_STRSL</name>
<dbReference type="PANTHER" id="PTHR21180">
    <property type="entry name" value="ENDONUCLEASE/EXONUCLEASE/PHOSPHATASE FAMILY DOMAIN-CONTAINING PROTEIN 1"/>
    <property type="match status" value="1"/>
</dbReference>
<reference evidence="4 7" key="2">
    <citation type="submission" date="2019-06" db="EMBL/GenBank/DDBJ databases">
        <title>Complete genome sequence of Streptococcus salivarius LAB813.</title>
        <authorList>
            <person name="Levesque C.M."/>
            <person name="Gong S.-G."/>
            <person name="Dufour D."/>
            <person name="Barbour A."/>
        </authorList>
    </citation>
    <scope>NUCLEOTIDE SEQUENCE [LARGE SCALE GENOMIC DNA]</scope>
    <source>
        <strain evidence="4 7">LAB813</strain>
    </source>
</reference>
<dbReference type="GO" id="GO:0003677">
    <property type="term" value="F:DNA binding"/>
    <property type="evidence" value="ECO:0007669"/>
    <property type="project" value="UniProtKB-KW"/>
</dbReference>
<evidence type="ECO:0000313" key="7">
    <source>
        <dbReference type="Proteomes" id="UP000322622"/>
    </source>
</evidence>
<keyword evidence="2" id="KW-0472">Membrane</keyword>
<evidence type="ECO:0000256" key="1">
    <source>
        <dbReference type="SAM" id="MobiDB-lite"/>
    </source>
</evidence>
<organism evidence="5 6">
    <name type="scientific">Streptococcus salivarius</name>
    <dbReference type="NCBI Taxonomy" id="1304"/>
    <lineage>
        <taxon>Bacteria</taxon>
        <taxon>Bacillati</taxon>
        <taxon>Bacillota</taxon>
        <taxon>Bacilli</taxon>
        <taxon>Lactobacillales</taxon>
        <taxon>Streptococcaceae</taxon>
        <taxon>Streptococcus</taxon>
    </lineage>
</organism>
<dbReference type="Pfam" id="PF12836">
    <property type="entry name" value="HHH_3"/>
    <property type="match status" value="1"/>
</dbReference>
<gene>
    <name evidence="5" type="primary">comEA</name>
    <name evidence="5" type="ORF">D8867_05330</name>
    <name evidence="4" type="ORF">FHI56_04340</name>
</gene>
<feature type="domain" description="Helix-hairpin-helix DNA-binding motif class 1" evidence="3">
    <location>
        <begin position="179"/>
        <end position="198"/>
    </location>
</feature>
<evidence type="ECO:0000313" key="4">
    <source>
        <dbReference type="EMBL" id="QEM32150.1"/>
    </source>
</evidence>
<keyword evidence="2" id="KW-1133">Transmembrane helix</keyword>
<keyword evidence="2" id="KW-0812">Transmembrane</keyword>
<dbReference type="AlphaFoldDB" id="A0AAP3Q627"/>
<dbReference type="Gene3D" id="1.10.150.280">
    <property type="entry name" value="AF1531-like domain"/>
    <property type="match status" value="1"/>
</dbReference>
<dbReference type="SUPFAM" id="SSF47781">
    <property type="entry name" value="RuvA domain 2-like"/>
    <property type="match status" value="1"/>
</dbReference>
<proteinExistence type="predicted"/>
<evidence type="ECO:0000313" key="6">
    <source>
        <dbReference type="Proteomes" id="UP000273998"/>
    </source>
</evidence>
<dbReference type="SMART" id="SM00278">
    <property type="entry name" value="HhH1"/>
    <property type="match status" value="2"/>
</dbReference>